<feature type="region of interest" description="Disordered" evidence="1">
    <location>
        <begin position="160"/>
        <end position="186"/>
    </location>
</feature>
<comment type="caution">
    <text evidence="2">The sequence shown here is derived from an EMBL/GenBank/DDBJ whole genome shotgun (WGS) entry which is preliminary data.</text>
</comment>
<sequence length="295" mass="31954">MYTDDDQNTTNEPKSSTPSPNNSTPKSDDQNVSQLRTTDMDLSFGTATIKNNNCSTFERDPSLTSTLRSEQKSILKSGQRSNDSNINVQSLSTSSPTVDENTSSNGAVTPKGTSLKVAGLSTIFRYDSSPSSGQSSARSPKGVGAKFKLFNKIKSAVSKPKSEKSTLRVGSVSSSSKENSSSSSFMSAIRSQLKIRSYSSSPKESSSQNTSSTMPIIMLDITENGSLKNEQPATAEIETNNFLEKGQITVKSEDIIDPKSEGFEVHAIDELERTISMESKLFGMKKKKHNLLKSE</sequence>
<reference evidence="2" key="2">
    <citation type="submission" date="2020-11" db="EMBL/GenBank/DDBJ databases">
        <authorList>
            <person name="McCartney M.A."/>
            <person name="Auch B."/>
            <person name="Kono T."/>
            <person name="Mallez S."/>
            <person name="Becker A."/>
            <person name="Gohl D.M."/>
            <person name="Silverstein K.A.T."/>
            <person name="Koren S."/>
            <person name="Bechman K.B."/>
            <person name="Herman A."/>
            <person name="Abrahante J.E."/>
            <person name="Garbe J."/>
        </authorList>
    </citation>
    <scope>NUCLEOTIDE SEQUENCE</scope>
    <source>
        <strain evidence="2">Duluth1</strain>
        <tissue evidence="2">Whole animal</tissue>
    </source>
</reference>
<feature type="compositionally biased region" description="Low complexity" evidence="1">
    <location>
        <begin position="171"/>
        <end position="186"/>
    </location>
</feature>
<accession>A0A9D4IPU1</accession>
<keyword evidence="3" id="KW-1185">Reference proteome</keyword>
<feature type="region of interest" description="Disordered" evidence="1">
    <location>
        <begin position="1"/>
        <end position="112"/>
    </location>
</feature>
<proteinExistence type="predicted"/>
<evidence type="ECO:0000313" key="2">
    <source>
        <dbReference type="EMBL" id="KAH3779448.1"/>
    </source>
</evidence>
<dbReference type="AlphaFoldDB" id="A0A9D4IPU1"/>
<feature type="compositionally biased region" description="Low complexity" evidence="1">
    <location>
        <begin position="8"/>
        <end position="25"/>
    </location>
</feature>
<gene>
    <name evidence="2" type="ORF">DPMN_157251</name>
</gene>
<protein>
    <submittedName>
        <fullName evidence="2">Uncharacterized protein</fullName>
    </submittedName>
</protein>
<feature type="compositionally biased region" description="Polar residues" evidence="1">
    <location>
        <begin position="45"/>
        <end position="107"/>
    </location>
</feature>
<name>A0A9D4IPU1_DREPO</name>
<reference evidence="2" key="1">
    <citation type="journal article" date="2019" name="bioRxiv">
        <title>The Genome of the Zebra Mussel, Dreissena polymorpha: A Resource for Invasive Species Research.</title>
        <authorList>
            <person name="McCartney M.A."/>
            <person name="Auch B."/>
            <person name="Kono T."/>
            <person name="Mallez S."/>
            <person name="Zhang Y."/>
            <person name="Obille A."/>
            <person name="Becker A."/>
            <person name="Abrahante J.E."/>
            <person name="Garbe J."/>
            <person name="Badalamenti J.P."/>
            <person name="Herman A."/>
            <person name="Mangelson H."/>
            <person name="Liachko I."/>
            <person name="Sullivan S."/>
            <person name="Sone E.D."/>
            <person name="Koren S."/>
            <person name="Silverstein K.A.T."/>
            <person name="Beckman K.B."/>
            <person name="Gohl D.M."/>
        </authorList>
    </citation>
    <scope>NUCLEOTIDE SEQUENCE</scope>
    <source>
        <strain evidence="2">Duluth1</strain>
        <tissue evidence="2">Whole animal</tissue>
    </source>
</reference>
<dbReference type="Proteomes" id="UP000828390">
    <property type="component" value="Unassembled WGS sequence"/>
</dbReference>
<evidence type="ECO:0000256" key="1">
    <source>
        <dbReference type="SAM" id="MobiDB-lite"/>
    </source>
</evidence>
<dbReference type="EMBL" id="JAIWYP010000008">
    <property type="protein sequence ID" value="KAH3779448.1"/>
    <property type="molecule type" value="Genomic_DNA"/>
</dbReference>
<organism evidence="2 3">
    <name type="scientific">Dreissena polymorpha</name>
    <name type="common">Zebra mussel</name>
    <name type="synonym">Mytilus polymorpha</name>
    <dbReference type="NCBI Taxonomy" id="45954"/>
    <lineage>
        <taxon>Eukaryota</taxon>
        <taxon>Metazoa</taxon>
        <taxon>Spiralia</taxon>
        <taxon>Lophotrochozoa</taxon>
        <taxon>Mollusca</taxon>
        <taxon>Bivalvia</taxon>
        <taxon>Autobranchia</taxon>
        <taxon>Heteroconchia</taxon>
        <taxon>Euheterodonta</taxon>
        <taxon>Imparidentia</taxon>
        <taxon>Neoheterodontei</taxon>
        <taxon>Myida</taxon>
        <taxon>Dreissenoidea</taxon>
        <taxon>Dreissenidae</taxon>
        <taxon>Dreissena</taxon>
    </lineage>
</organism>
<evidence type="ECO:0000313" key="3">
    <source>
        <dbReference type="Proteomes" id="UP000828390"/>
    </source>
</evidence>